<feature type="domain" description="Reverse transcriptase" evidence="1">
    <location>
        <begin position="193"/>
        <end position="410"/>
    </location>
</feature>
<dbReference type="Proteomes" id="UP001161247">
    <property type="component" value="Chromosome 1"/>
</dbReference>
<dbReference type="GO" id="GO:0006315">
    <property type="term" value="P:homing of group II introns"/>
    <property type="evidence" value="ECO:0007669"/>
    <property type="project" value="TreeGrafter"/>
</dbReference>
<sequence>MLFNLYKVFGRICFRKCSSNSLGGNRFMVSGHKSQVASIGEGRQISFRIRDVSCFSTIQRVVVIDGDGEKENGNGTLAMDLASLVEDSSVTPKRKPRTRAELQRFLELRIKKRVKEQYRDGKFYDLMEKVIANSNTLRDAYDLIRVSSNIDLTTDGDNLPFESMADELLAGNFNVDANTYSMSTRGKDKEVLVFPNVKLKVVQEAIKIALEVVYRPHFSKISHGGRSGRDHSSALRYIRKEMHDSNWWFTLHLNQKLNSQILDRLIHEMQHKVEDSSLYAIIRRMFDSKVLNLEFGGFPKGHGLPQEGVLSPILTNIYLDVFDREIYRMSMTYEALDSSSATGDDGINSKLRGWFRRQMNGNITQEHNCENGSSVRLHCCRFLDEIFVAIAGPKDVALSCKSEIENFLKNLLYLGVCDQLDVLPCESRRGVRFLGTLIKRSVKESPAVRAVHKLKDKVALFASQKQRAWDTGTVRIGKKWIAHGLKKVKESEIKHLTDRSSLLNQISCFRKAGMETDHWYRLLLKIWMQNNNARNEESVESILSRCIVEPSLPQELKESYEEFQKRAREYVSSETTATVALLPGISSAITPTVTEIVAPIGPIKKRLQRYGVTNAEGQPRLCHILVLQDEEHIIGWFSGIVDRWLRWYKECDNFNEIKLIISGEVRMSCIRTLAAKYRIHETEIEKKFDLQLSRIPVTRETEQEITDEDFDNADSLSGGTYSGLCLLSLARTVSKSRPCNCFVIGCTMPAPCVYTLHVMEQQKFPGWKTGFSSCIHPGLHRRRIGLCRKHVKDLFLGHISLQSVNFGAWT</sequence>
<dbReference type="Pfam" id="PF00078">
    <property type="entry name" value="RVT_1"/>
    <property type="match status" value="1"/>
</dbReference>
<evidence type="ECO:0000313" key="4">
    <source>
        <dbReference type="Proteomes" id="UP001161247"/>
    </source>
</evidence>
<dbReference type="InterPro" id="IPR024937">
    <property type="entry name" value="Domain_X"/>
</dbReference>
<dbReference type="CDD" id="cd01651">
    <property type="entry name" value="RT_G2_intron"/>
    <property type="match status" value="1"/>
</dbReference>
<accession>A0AAV1BVX1</accession>
<dbReference type="GO" id="GO:0005739">
    <property type="term" value="C:mitochondrion"/>
    <property type="evidence" value="ECO:0007669"/>
    <property type="project" value="TreeGrafter"/>
</dbReference>
<evidence type="ECO:0000259" key="2">
    <source>
        <dbReference type="Pfam" id="PF01348"/>
    </source>
</evidence>
<keyword evidence="4" id="KW-1185">Reference proteome</keyword>
<protein>
    <submittedName>
        <fullName evidence="3">OLC1v1021539C3</fullName>
    </submittedName>
</protein>
<feature type="domain" description="Domain X" evidence="2">
    <location>
        <begin position="595"/>
        <end position="692"/>
    </location>
</feature>
<dbReference type="Pfam" id="PF01348">
    <property type="entry name" value="Intron_maturas2"/>
    <property type="match status" value="1"/>
</dbReference>
<dbReference type="InterPro" id="IPR000477">
    <property type="entry name" value="RT_dom"/>
</dbReference>
<dbReference type="EMBL" id="OX459118">
    <property type="protein sequence ID" value="CAI9087464.1"/>
    <property type="molecule type" value="Genomic_DNA"/>
</dbReference>
<dbReference type="GO" id="GO:0090615">
    <property type="term" value="P:mitochondrial mRNA processing"/>
    <property type="evidence" value="ECO:0007669"/>
    <property type="project" value="TreeGrafter"/>
</dbReference>
<dbReference type="InterPro" id="IPR043502">
    <property type="entry name" value="DNA/RNA_pol_sf"/>
</dbReference>
<evidence type="ECO:0000313" key="3">
    <source>
        <dbReference type="EMBL" id="CAI9087464.1"/>
    </source>
</evidence>
<gene>
    <name evidence="3" type="ORF">OLC1_LOCUS292</name>
</gene>
<organism evidence="3 4">
    <name type="scientific">Oldenlandia corymbosa var. corymbosa</name>
    <dbReference type="NCBI Taxonomy" id="529605"/>
    <lineage>
        <taxon>Eukaryota</taxon>
        <taxon>Viridiplantae</taxon>
        <taxon>Streptophyta</taxon>
        <taxon>Embryophyta</taxon>
        <taxon>Tracheophyta</taxon>
        <taxon>Spermatophyta</taxon>
        <taxon>Magnoliopsida</taxon>
        <taxon>eudicotyledons</taxon>
        <taxon>Gunneridae</taxon>
        <taxon>Pentapetalae</taxon>
        <taxon>asterids</taxon>
        <taxon>lamiids</taxon>
        <taxon>Gentianales</taxon>
        <taxon>Rubiaceae</taxon>
        <taxon>Rubioideae</taxon>
        <taxon>Spermacoceae</taxon>
        <taxon>Hedyotis-Oldenlandia complex</taxon>
        <taxon>Oldenlandia</taxon>
    </lineage>
</organism>
<evidence type="ECO:0000259" key="1">
    <source>
        <dbReference type="Pfam" id="PF00078"/>
    </source>
</evidence>
<proteinExistence type="predicted"/>
<reference evidence="3" key="1">
    <citation type="submission" date="2023-03" db="EMBL/GenBank/DDBJ databases">
        <authorList>
            <person name="Julca I."/>
        </authorList>
    </citation>
    <scope>NUCLEOTIDE SEQUENCE</scope>
</reference>
<dbReference type="PANTHER" id="PTHR33642:SF3">
    <property type="entry name" value="NUCLEAR INTRON MATURASE 4, MITOCHONDRIAL"/>
    <property type="match status" value="1"/>
</dbReference>
<dbReference type="SUPFAM" id="SSF56672">
    <property type="entry name" value="DNA/RNA polymerases"/>
    <property type="match status" value="1"/>
</dbReference>
<dbReference type="PANTHER" id="PTHR33642">
    <property type="entry name" value="COX1/OXI3 INTRON 1 PROTEIN-RELATED"/>
    <property type="match status" value="1"/>
</dbReference>
<name>A0AAV1BVX1_OLDCO</name>
<dbReference type="AlphaFoldDB" id="A0AAV1BVX1"/>
<dbReference type="GO" id="GO:0003964">
    <property type="term" value="F:RNA-directed DNA polymerase activity"/>
    <property type="evidence" value="ECO:0007669"/>
    <property type="project" value="TreeGrafter"/>
</dbReference>